<dbReference type="Gene3D" id="3.40.50.880">
    <property type="match status" value="1"/>
</dbReference>
<reference evidence="2 3" key="1">
    <citation type="journal article" date="2017" name="Int J Environ Stud">
        <title>Does the Miocene-Pliocene relict legume Oxytropis triphylla form nitrogen-fixing nodules with a combination of bacterial strains?</title>
        <authorList>
            <person name="Safronova V."/>
            <person name="Belimov A."/>
            <person name="Sazanova A."/>
            <person name="Kuznetsova I."/>
            <person name="Popova J."/>
            <person name="Andronov E."/>
            <person name="Verkhozina A."/>
            <person name="Tikhonovich I."/>
        </authorList>
    </citation>
    <scope>NUCLEOTIDE SEQUENCE [LARGE SCALE GENOMIC DNA]</scope>
    <source>
        <strain evidence="2 3">Tri-38</strain>
    </source>
</reference>
<dbReference type="EMBL" id="MZMT01000007">
    <property type="protein sequence ID" value="PIO46158.1"/>
    <property type="molecule type" value="Genomic_DNA"/>
</dbReference>
<organism evidence="2 3">
    <name type="scientific">Phyllobacterium zundukense</name>
    <dbReference type="NCBI Taxonomy" id="1867719"/>
    <lineage>
        <taxon>Bacteria</taxon>
        <taxon>Pseudomonadati</taxon>
        <taxon>Pseudomonadota</taxon>
        <taxon>Alphaproteobacteria</taxon>
        <taxon>Hyphomicrobiales</taxon>
        <taxon>Phyllobacteriaceae</taxon>
        <taxon>Phyllobacterium</taxon>
    </lineage>
</organism>
<dbReference type="PANTHER" id="PTHR43130:SF2">
    <property type="entry name" value="DJ-1_PFPI DOMAIN-CONTAINING PROTEIN"/>
    <property type="match status" value="1"/>
</dbReference>
<comment type="caution">
    <text evidence="2">The sequence shown here is derived from an EMBL/GenBank/DDBJ whole genome shotgun (WGS) entry which is preliminary data.</text>
</comment>
<evidence type="ECO:0000313" key="2">
    <source>
        <dbReference type="EMBL" id="PIO46158.1"/>
    </source>
</evidence>
<gene>
    <name evidence="2" type="ORF">B5P45_03945</name>
</gene>
<dbReference type="SUPFAM" id="SSF52317">
    <property type="entry name" value="Class I glutamine amidotransferase-like"/>
    <property type="match status" value="1"/>
</dbReference>
<dbReference type="InterPro" id="IPR052158">
    <property type="entry name" value="INH-QAR"/>
</dbReference>
<dbReference type="GO" id="GO:0006355">
    <property type="term" value="P:regulation of DNA-templated transcription"/>
    <property type="evidence" value="ECO:0007669"/>
    <property type="project" value="TreeGrafter"/>
</dbReference>
<dbReference type="RefSeq" id="WP_100001958.1">
    <property type="nucleotide sequence ID" value="NZ_CP017941.1"/>
</dbReference>
<evidence type="ECO:0000259" key="1">
    <source>
        <dbReference type="Pfam" id="PF01965"/>
    </source>
</evidence>
<sequence>MSDAPTREIGFTLFAGMTQLDLTGPWEVLTRLPDTRCHLLASGHAPVESASGLSIVPTMLLDECPQLDIVVVPGGPGHLDAMQDERLLSFLRRQEPGCQFLMAACTGTLVLAAAGLLQGYQCTTHWTALHRLSAFGAIPASRRVVFDRTRATGGGVTAGIDLGLVMAAELAGEDVARKIQLMMEYAPEPPFAGSPMTADPAIVKALEAPSALADQIRDIDLGAISKLRRESRLV</sequence>
<dbReference type="InterPro" id="IPR029062">
    <property type="entry name" value="Class_I_gatase-like"/>
</dbReference>
<keyword evidence="3" id="KW-1185">Reference proteome</keyword>
<dbReference type="AlphaFoldDB" id="A0A2N9W340"/>
<accession>A0A2N9W340</accession>
<evidence type="ECO:0000313" key="3">
    <source>
        <dbReference type="Proteomes" id="UP000232163"/>
    </source>
</evidence>
<name>A0A2N9W340_9HYPH</name>
<dbReference type="Proteomes" id="UP000232163">
    <property type="component" value="Unassembled WGS sequence"/>
</dbReference>
<feature type="domain" description="DJ-1/PfpI" evidence="1">
    <location>
        <begin position="9"/>
        <end position="166"/>
    </location>
</feature>
<dbReference type="KEGG" id="pht:BLM14_21445"/>
<dbReference type="Pfam" id="PF01965">
    <property type="entry name" value="DJ-1_PfpI"/>
    <property type="match status" value="1"/>
</dbReference>
<proteinExistence type="predicted"/>
<dbReference type="PANTHER" id="PTHR43130">
    <property type="entry name" value="ARAC-FAMILY TRANSCRIPTIONAL REGULATOR"/>
    <property type="match status" value="1"/>
</dbReference>
<dbReference type="CDD" id="cd03139">
    <property type="entry name" value="GATase1_PfpI_2"/>
    <property type="match status" value="1"/>
</dbReference>
<protein>
    <submittedName>
        <fullName evidence="2">Thiamine biosynthesis protein ThiJ</fullName>
    </submittedName>
</protein>
<dbReference type="InterPro" id="IPR002818">
    <property type="entry name" value="DJ-1/PfpI"/>
</dbReference>
<dbReference type="OrthoDB" id="186587at2"/>